<organism evidence="2 3">
    <name type="scientific">Melipona bicolor</name>
    <dbReference type="NCBI Taxonomy" id="60889"/>
    <lineage>
        <taxon>Eukaryota</taxon>
        <taxon>Metazoa</taxon>
        <taxon>Ecdysozoa</taxon>
        <taxon>Arthropoda</taxon>
        <taxon>Hexapoda</taxon>
        <taxon>Insecta</taxon>
        <taxon>Pterygota</taxon>
        <taxon>Neoptera</taxon>
        <taxon>Endopterygota</taxon>
        <taxon>Hymenoptera</taxon>
        <taxon>Apocrita</taxon>
        <taxon>Aculeata</taxon>
        <taxon>Apoidea</taxon>
        <taxon>Anthophila</taxon>
        <taxon>Apidae</taxon>
        <taxon>Melipona</taxon>
    </lineage>
</organism>
<reference evidence="2" key="1">
    <citation type="submission" date="2021-10" db="EMBL/GenBank/DDBJ databases">
        <title>Melipona bicolor Genome sequencing and assembly.</title>
        <authorList>
            <person name="Araujo N.S."/>
            <person name="Arias M.C."/>
        </authorList>
    </citation>
    <scope>NUCLEOTIDE SEQUENCE</scope>
    <source>
        <strain evidence="2">USP_2M_L1-L4_2017</strain>
        <tissue evidence="2">Whole body</tissue>
    </source>
</reference>
<dbReference type="Proteomes" id="UP001177670">
    <property type="component" value="Unassembled WGS sequence"/>
</dbReference>
<feature type="compositionally biased region" description="Basic and acidic residues" evidence="1">
    <location>
        <begin position="1"/>
        <end position="35"/>
    </location>
</feature>
<sequence>MTETSLCRRNEINKKKPEENSRPRAGPAREEDRGIYARGRRRRRRRRSPGLWNRQEGTLVRSEEEEEDEEEEGQLFGRRAKKRT</sequence>
<evidence type="ECO:0000313" key="2">
    <source>
        <dbReference type="EMBL" id="KAK1136823.1"/>
    </source>
</evidence>
<feature type="compositionally biased region" description="Acidic residues" evidence="1">
    <location>
        <begin position="63"/>
        <end position="73"/>
    </location>
</feature>
<accession>A0AA40GFD5</accession>
<dbReference type="EMBL" id="JAHYIQ010000001">
    <property type="protein sequence ID" value="KAK1136823.1"/>
    <property type="molecule type" value="Genomic_DNA"/>
</dbReference>
<evidence type="ECO:0000256" key="1">
    <source>
        <dbReference type="SAM" id="MobiDB-lite"/>
    </source>
</evidence>
<feature type="region of interest" description="Disordered" evidence="1">
    <location>
        <begin position="1"/>
        <end position="84"/>
    </location>
</feature>
<name>A0AA40GFD5_9HYME</name>
<protein>
    <submittedName>
        <fullName evidence="2">Uncharacterized protein</fullName>
    </submittedName>
</protein>
<feature type="compositionally biased region" description="Basic residues" evidence="1">
    <location>
        <begin position="38"/>
        <end position="48"/>
    </location>
</feature>
<gene>
    <name evidence="2" type="ORF">K0M31_001359</name>
</gene>
<comment type="caution">
    <text evidence="2">The sequence shown here is derived from an EMBL/GenBank/DDBJ whole genome shotgun (WGS) entry which is preliminary data.</text>
</comment>
<keyword evidence="3" id="KW-1185">Reference proteome</keyword>
<evidence type="ECO:0000313" key="3">
    <source>
        <dbReference type="Proteomes" id="UP001177670"/>
    </source>
</evidence>
<dbReference type="AlphaFoldDB" id="A0AA40GFD5"/>
<proteinExistence type="predicted"/>